<dbReference type="EMBL" id="JBCEVZ010000053">
    <property type="protein sequence ID" value="MEL5995988.1"/>
    <property type="molecule type" value="Genomic_DNA"/>
</dbReference>
<evidence type="ECO:0000256" key="1">
    <source>
        <dbReference type="SAM" id="MobiDB-lite"/>
    </source>
</evidence>
<reference evidence="2 3" key="1">
    <citation type="journal article" date="2018" name="Arch. Microbiol.">
        <title>Hymenobacter segetis sp. nov., isolated from soil.</title>
        <authorList>
            <person name="Ten L.N."/>
            <person name="Lim S.J."/>
            <person name="Kim B.O."/>
            <person name="Kang I.K."/>
            <person name="Jung H.Y."/>
        </authorList>
    </citation>
    <scope>NUCLEOTIDE SEQUENCE [LARGE SCALE GENOMIC DNA]</scope>
    <source>
        <strain evidence="2 3">S7-3-11</strain>
    </source>
</reference>
<proteinExistence type="predicted"/>
<name>A0ABU9M2C7_9BACT</name>
<comment type="caution">
    <text evidence="2">The sequence shown here is derived from an EMBL/GenBank/DDBJ whole genome shotgun (WGS) entry which is preliminary data.</text>
</comment>
<evidence type="ECO:0000313" key="2">
    <source>
        <dbReference type="EMBL" id="MEL5995988.1"/>
    </source>
</evidence>
<evidence type="ECO:0000313" key="3">
    <source>
        <dbReference type="Proteomes" id="UP001479606"/>
    </source>
</evidence>
<protein>
    <submittedName>
        <fullName evidence="2">Uncharacterized protein</fullName>
    </submittedName>
</protein>
<gene>
    <name evidence="2" type="ORF">AAFH49_17365</name>
</gene>
<feature type="region of interest" description="Disordered" evidence="1">
    <location>
        <begin position="1"/>
        <end position="21"/>
    </location>
</feature>
<keyword evidence="3" id="KW-1185">Reference proteome</keyword>
<dbReference type="Proteomes" id="UP001479606">
    <property type="component" value="Unassembled WGS sequence"/>
</dbReference>
<organism evidence="2 3">
    <name type="scientific">Hymenobacter segetis</name>
    <dbReference type="NCBI Taxonomy" id="2025509"/>
    <lineage>
        <taxon>Bacteria</taxon>
        <taxon>Pseudomonadati</taxon>
        <taxon>Bacteroidota</taxon>
        <taxon>Cytophagia</taxon>
        <taxon>Cytophagales</taxon>
        <taxon>Hymenobacteraceae</taxon>
        <taxon>Hymenobacter</taxon>
    </lineage>
</organism>
<dbReference type="RefSeq" id="WP_342300156.1">
    <property type="nucleotide sequence ID" value="NZ_JBCEVZ010000053.1"/>
</dbReference>
<accession>A0ABU9M2C7</accession>
<sequence>MTSLSQPEPDAPSLIVDFERPAGQPTGPYQLKYILYLKGDNDPPVFYENAHATLTETGRGLFSGTFSATSPTEGAITEGSFANTRVIKDYPW</sequence>